<dbReference type="AlphaFoldDB" id="A0A2U3JYY6"/>
<dbReference type="InterPro" id="IPR029058">
    <property type="entry name" value="AB_hydrolase_fold"/>
</dbReference>
<organism evidence="3 4">
    <name type="scientific">Candidatus Sulfotelmatobacter kueseliae</name>
    <dbReference type="NCBI Taxonomy" id="2042962"/>
    <lineage>
        <taxon>Bacteria</taxon>
        <taxon>Pseudomonadati</taxon>
        <taxon>Acidobacteriota</taxon>
        <taxon>Terriglobia</taxon>
        <taxon>Terriglobales</taxon>
        <taxon>Candidatus Korobacteraceae</taxon>
        <taxon>Candidatus Sulfotelmatobacter</taxon>
    </lineage>
</organism>
<dbReference type="InterPro" id="IPR001375">
    <property type="entry name" value="Peptidase_S9_cat"/>
</dbReference>
<gene>
    <name evidence="3" type="ORF">SBA1_1090001</name>
</gene>
<evidence type="ECO:0000313" key="4">
    <source>
        <dbReference type="Proteomes" id="UP000238701"/>
    </source>
</evidence>
<evidence type="ECO:0000259" key="2">
    <source>
        <dbReference type="Pfam" id="PF00326"/>
    </source>
</evidence>
<sequence>MTNWLITQTTRFKAAVTGAGAVEHIGNWGNDDTTYDDAYFLGGRPWEATQRYHDEAAIFQIDKVRTPTHMVAGADDIRVAVLEDYLLERALYSLGIPNALLIFPGEGHSLAKNPWHGKIKVREELKWLEKYGGVPAGN</sequence>
<dbReference type="EMBL" id="OMOD01000012">
    <property type="protein sequence ID" value="SPF32666.1"/>
    <property type="molecule type" value="Genomic_DNA"/>
</dbReference>
<dbReference type="PANTHER" id="PTHR42776">
    <property type="entry name" value="SERINE PEPTIDASE S9 FAMILY MEMBER"/>
    <property type="match status" value="1"/>
</dbReference>
<evidence type="ECO:0000313" key="3">
    <source>
        <dbReference type="EMBL" id="SPF32666.1"/>
    </source>
</evidence>
<reference evidence="4" key="1">
    <citation type="submission" date="2018-02" db="EMBL/GenBank/DDBJ databases">
        <authorList>
            <person name="Hausmann B."/>
        </authorList>
    </citation>
    <scope>NUCLEOTIDE SEQUENCE [LARGE SCALE GENOMIC DNA]</scope>
    <source>
        <strain evidence="4">Peat soil MAG SbA1</strain>
    </source>
</reference>
<dbReference type="GO" id="GO:0006508">
    <property type="term" value="P:proteolysis"/>
    <property type="evidence" value="ECO:0007669"/>
    <property type="project" value="InterPro"/>
</dbReference>
<evidence type="ECO:0000256" key="1">
    <source>
        <dbReference type="ARBA" id="ARBA00022801"/>
    </source>
</evidence>
<accession>A0A2U3JYY6</accession>
<dbReference type="Proteomes" id="UP000238701">
    <property type="component" value="Unassembled WGS sequence"/>
</dbReference>
<dbReference type="Pfam" id="PF00326">
    <property type="entry name" value="Peptidase_S9"/>
    <property type="match status" value="1"/>
</dbReference>
<dbReference type="GO" id="GO:0004252">
    <property type="term" value="F:serine-type endopeptidase activity"/>
    <property type="evidence" value="ECO:0007669"/>
    <property type="project" value="TreeGrafter"/>
</dbReference>
<dbReference type="SUPFAM" id="SSF53474">
    <property type="entry name" value="alpha/beta-Hydrolases"/>
    <property type="match status" value="1"/>
</dbReference>
<dbReference type="Gene3D" id="3.40.50.1820">
    <property type="entry name" value="alpha/beta hydrolase"/>
    <property type="match status" value="1"/>
</dbReference>
<feature type="domain" description="Peptidase S9 prolyl oligopeptidase catalytic" evidence="2">
    <location>
        <begin position="1"/>
        <end position="131"/>
    </location>
</feature>
<keyword evidence="1" id="KW-0378">Hydrolase</keyword>
<proteinExistence type="predicted"/>
<dbReference type="PANTHER" id="PTHR42776:SF27">
    <property type="entry name" value="DIPEPTIDYL PEPTIDASE FAMILY MEMBER 6"/>
    <property type="match status" value="1"/>
</dbReference>
<protein>
    <recommendedName>
        <fullName evidence="2">Peptidase S9 prolyl oligopeptidase catalytic domain-containing protein</fullName>
    </recommendedName>
</protein>
<name>A0A2U3JYY6_9BACT</name>